<dbReference type="InterPro" id="IPR036259">
    <property type="entry name" value="MFS_trans_sf"/>
</dbReference>
<feature type="transmembrane region" description="Helical" evidence="7">
    <location>
        <begin position="213"/>
        <end position="237"/>
    </location>
</feature>
<dbReference type="Pfam" id="PF07690">
    <property type="entry name" value="MFS_1"/>
    <property type="match status" value="1"/>
</dbReference>
<dbReference type="GO" id="GO:0005886">
    <property type="term" value="C:plasma membrane"/>
    <property type="evidence" value="ECO:0007669"/>
    <property type="project" value="UniProtKB-SubCell"/>
</dbReference>
<evidence type="ECO:0000256" key="7">
    <source>
        <dbReference type="SAM" id="Phobius"/>
    </source>
</evidence>
<keyword evidence="4 7" id="KW-0812">Transmembrane</keyword>
<gene>
    <name evidence="9" type="ORF">HNR09_002525</name>
</gene>
<dbReference type="Proteomes" id="UP000535437">
    <property type="component" value="Unassembled WGS sequence"/>
</dbReference>
<feature type="transmembrane region" description="Helical" evidence="7">
    <location>
        <begin position="277"/>
        <end position="297"/>
    </location>
</feature>
<reference evidence="9 10" key="1">
    <citation type="submission" date="2020-07" db="EMBL/GenBank/DDBJ databases">
        <title>Sequencing the genomes of 1000 actinobacteria strains.</title>
        <authorList>
            <person name="Klenk H.-P."/>
        </authorList>
    </citation>
    <scope>NUCLEOTIDE SEQUENCE [LARGE SCALE GENOMIC DNA]</scope>
    <source>
        <strain evidence="9 10">DSM 15475</strain>
    </source>
</reference>
<feature type="domain" description="Major facilitator superfamily (MFS) profile" evidence="8">
    <location>
        <begin position="12"/>
        <end position="394"/>
    </location>
</feature>
<keyword evidence="3" id="KW-1003">Cell membrane</keyword>
<dbReference type="Gene3D" id="1.20.1250.20">
    <property type="entry name" value="MFS general substrate transporter like domains"/>
    <property type="match status" value="1"/>
</dbReference>
<accession>A0A7Z0K9V1</accession>
<feature type="transmembrane region" description="Helical" evidence="7">
    <location>
        <begin position="103"/>
        <end position="125"/>
    </location>
</feature>
<dbReference type="InterPro" id="IPR020846">
    <property type="entry name" value="MFS_dom"/>
</dbReference>
<evidence type="ECO:0000256" key="4">
    <source>
        <dbReference type="ARBA" id="ARBA00022692"/>
    </source>
</evidence>
<dbReference type="InterPro" id="IPR011701">
    <property type="entry name" value="MFS"/>
</dbReference>
<feature type="transmembrane region" description="Helical" evidence="7">
    <location>
        <begin position="42"/>
        <end position="66"/>
    </location>
</feature>
<feature type="transmembrane region" description="Helical" evidence="7">
    <location>
        <begin position="369"/>
        <end position="387"/>
    </location>
</feature>
<evidence type="ECO:0000256" key="2">
    <source>
        <dbReference type="ARBA" id="ARBA00022448"/>
    </source>
</evidence>
<evidence type="ECO:0000313" key="10">
    <source>
        <dbReference type="Proteomes" id="UP000535437"/>
    </source>
</evidence>
<keyword evidence="5 7" id="KW-1133">Transmembrane helix</keyword>
<name>A0A7Z0K9V1_9MICC</name>
<dbReference type="EMBL" id="JACCFY010000001">
    <property type="protein sequence ID" value="NYJ79114.1"/>
    <property type="molecule type" value="Genomic_DNA"/>
</dbReference>
<evidence type="ECO:0000256" key="6">
    <source>
        <dbReference type="ARBA" id="ARBA00023136"/>
    </source>
</evidence>
<proteinExistence type="predicted"/>
<dbReference type="SUPFAM" id="SSF103473">
    <property type="entry name" value="MFS general substrate transporter"/>
    <property type="match status" value="1"/>
</dbReference>
<organism evidence="9 10">
    <name type="scientific">Nesterenkonia xinjiangensis</name>
    <dbReference type="NCBI Taxonomy" id="225327"/>
    <lineage>
        <taxon>Bacteria</taxon>
        <taxon>Bacillati</taxon>
        <taxon>Actinomycetota</taxon>
        <taxon>Actinomycetes</taxon>
        <taxon>Micrococcales</taxon>
        <taxon>Micrococcaceae</taxon>
        <taxon>Nesterenkonia</taxon>
    </lineage>
</organism>
<dbReference type="PROSITE" id="PS50850">
    <property type="entry name" value="MFS"/>
    <property type="match status" value="1"/>
</dbReference>
<feature type="transmembrane region" description="Helical" evidence="7">
    <location>
        <begin position="338"/>
        <end position="357"/>
    </location>
</feature>
<dbReference type="RefSeq" id="WP_179542382.1">
    <property type="nucleotide sequence ID" value="NZ_BAAALL010000001.1"/>
</dbReference>
<protein>
    <submittedName>
        <fullName evidence="9">MFS family permease</fullName>
    </submittedName>
</protein>
<sequence>MAQRQRGAAGTGFWIVALLLFSAGWAANHFASMLPVLRVEGPLSAVAVNAAFGIYAVGLLPGLLGGGGLADRIGPRPVVLAGGLTAALGNLVMMCGYTEPFILTGRLIVGVGVGLAVSAGTAWAANVRGMNGAALAGLILTSGFAAGPVITGALAVVFSGTARLTVPYATTAALSLLAVAAALLAGKGAAAPTRGAEAGEQARSAPGPQRSAFRALSAALPMALWVFSCATVAFVVLPARLPVSEELRMLLPGAAAALAFSAGLGLQVLARRGRWGPVTGVAGALLAGIGFTLVGVGGQAPPVWLFIVAILILGAAYGLCLREGLVDVDRLAPPASRGLVIGVYYTFTYLGFGLPVLLEALDPALGPSLPLFVLAGAAVVVAILRTVHMRFTDHLTR</sequence>
<evidence type="ECO:0000313" key="9">
    <source>
        <dbReference type="EMBL" id="NYJ79114.1"/>
    </source>
</evidence>
<comment type="caution">
    <text evidence="9">The sequence shown here is derived from an EMBL/GenBank/DDBJ whole genome shotgun (WGS) entry which is preliminary data.</text>
</comment>
<comment type="subcellular location">
    <subcellularLocation>
        <location evidence="1">Cell membrane</location>
        <topology evidence="1">Multi-pass membrane protein</topology>
    </subcellularLocation>
</comment>
<dbReference type="PANTHER" id="PTHR23517:SF3">
    <property type="entry name" value="INTEGRAL MEMBRANE TRANSPORT PROTEIN"/>
    <property type="match status" value="1"/>
</dbReference>
<evidence type="ECO:0000256" key="3">
    <source>
        <dbReference type="ARBA" id="ARBA00022475"/>
    </source>
</evidence>
<evidence type="ECO:0000256" key="1">
    <source>
        <dbReference type="ARBA" id="ARBA00004651"/>
    </source>
</evidence>
<keyword evidence="2" id="KW-0813">Transport</keyword>
<dbReference type="PANTHER" id="PTHR23517">
    <property type="entry name" value="RESISTANCE PROTEIN MDTM, PUTATIVE-RELATED-RELATED"/>
    <property type="match status" value="1"/>
</dbReference>
<evidence type="ECO:0000256" key="5">
    <source>
        <dbReference type="ARBA" id="ARBA00022989"/>
    </source>
</evidence>
<keyword evidence="6 7" id="KW-0472">Membrane</keyword>
<evidence type="ECO:0000259" key="8">
    <source>
        <dbReference type="PROSITE" id="PS50850"/>
    </source>
</evidence>
<feature type="transmembrane region" description="Helical" evidence="7">
    <location>
        <begin position="303"/>
        <end position="326"/>
    </location>
</feature>
<feature type="transmembrane region" description="Helical" evidence="7">
    <location>
        <begin position="78"/>
        <end position="97"/>
    </location>
</feature>
<keyword evidence="10" id="KW-1185">Reference proteome</keyword>
<feature type="transmembrane region" description="Helical" evidence="7">
    <location>
        <begin position="132"/>
        <end position="158"/>
    </location>
</feature>
<feature type="transmembrane region" description="Helical" evidence="7">
    <location>
        <begin position="249"/>
        <end position="270"/>
    </location>
</feature>
<dbReference type="InterPro" id="IPR050171">
    <property type="entry name" value="MFS_Transporters"/>
</dbReference>
<feature type="transmembrane region" description="Helical" evidence="7">
    <location>
        <begin position="164"/>
        <end position="185"/>
    </location>
</feature>
<dbReference type="GO" id="GO:0022857">
    <property type="term" value="F:transmembrane transporter activity"/>
    <property type="evidence" value="ECO:0007669"/>
    <property type="project" value="InterPro"/>
</dbReference>
<dbReference type="AlphaFoldDB" id="A0A7Z0K9V1"/>